<protein>
    <submittedName>
        <fullName evidence="2">Quinol monooxygenase YgiN</fullName>
    </submittedName>
</protein>
<dbReference type="InterPro" id="IPR007138">
    <property type="entry name" value="ABM_dom"/>
</dbReference>
<name>A0A3E0D4D8_9GAMM</name>
<dbReference type="SUPFAM" id="SSF54909">
    <property type="entry name" value="Dimeric alpha+beta barrel"/>
    <property type="match status" value="2"/>
</dbReference>
<dbReference type="Pfam" id="PF03992">
    <property type="entry name" value="ABM"/>
    <property type="match status" value="1"/>
</dbReference>
<reference evidence="2 3" key="1">
    <citation type="submission" date="2018-08" db="EMBL/GenBank/DDBJ databases">
        <title>Genomic Encyclopedia of Type Strains, Phase III (KMG-III): the genomes of soil and plant-associated and newly described type strains.</title>
        <authorList>
            <person name="Whitman W."/>
        </authorList>
    </citation>
    <scope>NUCLEOTIDE SEQUENCE [LARGE SCALE GENOMIC DNA]</scope>
    <source>
        <strain evidence="2 3">CECT 7375</strain>
    </source>
</reference>
<sequence>GKHKSFVPIQREQETLWCLVEISMWGLADAYFTNFGWIVEAKLKEGELENFKAVMNSQVNRALGEKGTLNYQYYMSDAGDILVYERFADADASHEHIENWDAHAERWIAAATPTRMLHLGDLPDDVRERHASLAPTWLKPFAGFAREENEKSAIKNGNDTTFENFGWIVEAKLNPGQLEEFKEVMNSQVKRAKTEEGTLNYQYYLSDEGDVLVYERFRDLEASYIHIENWNDHADRWIAAATPTRMVHLGNLPQELRDMHASLSPLLLKPLGGFAK</sequence>
<evidence type="ECO:0000313" key="2">
    <source>
        <dbReference type="EMBL" id="REG77579.1"/>
    </source>
</evidence>
<dbReference type="PANTHER" id="PTHR33336:SF3">
    <property type="entry name" value="ABM DOMAIN-CONTAINING PROTEIN"/>
    <property type="match status" value="1"/>
</dbReference>
<accession>A0A3E0D4D8</accession>
<dbReference type="EMBL" id="QUNG01000030">
    <property type="protein sequence ID" value="REG77579.1"/>
    <property type="molecule type" value="Genomic_DNA"/>
</dbReference>
<dbReference type="Gene3D" id="3.30.70.100">
    <property type="match status" value="2"/>
</dbReference>
<feature type="non-terminal residue" evidence="2">
    <location>
        <position position="1"/>
    </location>
</feature>
<dbReference type="RefSeq" id="WP_220343047.1">
    <property type="nucleotide sequence ID" value="NZ_QUNG01000030.1"/>
</dbReference>
<keyword evidence="2" id="KW-0503">Monooxygenase</keyword>
<proteinExistence type="predicted"/>
<organism evidence="2 3">
    <name type="scientific">Marinomonas pollencensis</name>
    <dbReference type="NCBI Taxonomy" id="491954"/>
    <lineage>
        <taxon>Bacteria</taxon>
        <taxon>Pseudomonadati</taxon>
        <taxon>Pseudomonadota</taxon>
        <taxon>Gammaproteobacteria</taxon>
        <taxon>Oceanospirillales</taxon>
        <taxon>Oceanospirillaceae</taxon>
        <taxon>Marinomonas</taxon>
    </lineage>
</organism>
<dbReference type="InterPro" id="IPR050744">
    <property type="entry name" value="AI-2_Isomerase_LsrG"/>
</dbReference>
<evidence type="ECO:0000259" key="1">
    <source>
        <dbReference type="Pfam" id="PF03992"/>
    </source>
</evidence>
<evidence type="ECO:0000313" key="3">
    <source>
        <dbReference type="Proteomes" id="UP000256542"/>
    </source>
</evidence>
<comment type="caution">
    <text evidence="2">The sequence shown here is derived from an EMBL/GenBank/DDBJ whole genome shotgun (WGS) entry which is preliminary data.</text>
</comment>
<dbReference type="InterPro" id="IPR011008">
    <property type="entry name" value="Dimeric_a/b-barrel"/>
</dbReference>
<feature type="domain" description="ABM" evidence="1">
    <location>
        <begin position="168"/>
        <end position="223"/>
    </location>
</feature>
<dbReference type="PANTHER" id="PTHR33336">
    <property type="entry name" value="QUINOL MONOOXYGENASE YGIN-RELATED"/>
    <property type="match status" value="1"/>
</dbReference>
<dbReference type="AlphaFoldDB" id="A0A3E0D4D8"/>
<dbReference type="GO" id="GO:0004497">
    <property type="term" value="F:monooxygenase activity"/>
    <property type="evidence" value="ECO:0007669"/>
    <property type="project" value="UniProtKB-KW"/>
</dbReference>
<gene>
    <name evidence="2" type="ORF">DFP81_1307</name>
</gene>
<keyword evidence="2" id="KW-0560">Oxidoreductase</keyword>
<dbReference type="Proteomes" id="UP000256542">
    <property type="component" value="Unassembled WGS sequence"/>
</dbReference>
<keyword evidence="3" id="KW-1185">Reference proteome</keyword>